<evidence type="ECO:0000313" key="3">
    <source>
        <dbReference type="Proteomes" id="UP000803844"/>
    </source>
</evidence>
<evidence type="ECO:0000313" key="2">
    <source>
        <dbReference type="EMBL" id="KAF3762517.1"/>
    </source>
</evidence>
<accession>A0A9P4XWC7</accession>
<sequence length="131" mass="14235">MSADAIMLDSPAQTPDSKSHRAGSLSAISGAFDSEVGVPDVAVHETGMSIDSQANVEDLPAVGDSWDTKKWREDAQAIQNKLQHQHYNIAKHRDPLDKPLVTRPPGLSADAENRLRQYYQQKVAATKAKGS</sequence>
<dbReference type="EMBL" id="MU032350">
    <property type="protein sequence ID" value="KAF3762517.1"/>
    <property type="molecule type" value="Genomic_DNA"/>
</dbReference>
<proteinExistence type="predicted"/>
<organism evidence="2 3">
    <name type="scientific">Cryphonectria parasitica (strain ATCC 38755 / EP155)</name>
    <dbReference type="NCBI Taxonomy" id="660469"/>
    <lineage>
        <taxon>Eukaryota</taxon>
        <taxon>Fungi</taxon>
        <taxon>Dikarya</taxon>
        <taxon>Ascomycota</taxon>
        <taxon>Pezizomycotina</taxon>
        <taxon>Sordariomycetes</taxon>
        <taxon>Sordariomycetidae</taxon>
        <taxon>Diaporthales</taxon>
        <taxon>Cryphonectriaceae</taxon>
        <taxon>Cryphonectria-Endothia species complex</taxon>
        <taxon>Cryphonectria</taxon>
    </lineage>
</organism>
<feature type="region of interest" description="Disordered" evidence="1">
    <location>
        <begin position="1"/>
        <end position="24"/>
    </location>
</feature>
<dbReference type="RefSeq" id="XP_040773496.1">
    <property type="nucleotide sequence ID" value="XM_040923691.1"/>
</dbReference>
<dbReference type="OrthoDB" id="5186601at2759"/>
<keyword evidence="3" id="KW-1185">Reference proteome</keyword>
<evidence type="ECO:0000256" key="1">
    <source>
        <dbReference type="SAM" id="MobiDB-lite"/>
    </source>
</evidence>
<reference evidence="2" key="1">
    <citation type="journal article" date="2020" name="Phytopathology">
        <title>Genome sequence of the chestnut blight fungus Cryphonectria parasitica EP155: A fundamental resource for an archetypical invasive plant pathogen.</title>
        <authorList>
            <person name="Crouch J.A."/>
            <person name="Dawe A."/>
            <person name="Aerts A."/>
            <person name="Barry K."/>
            <person name="Churchill A.C.L."/>
            <person name="Grimwood J."/>
            <person name="Hillman B."/>
            <person name="Milgroom M.G."/>
            <person name="Pangilinan J."/>
            <person name="Smith M."/>
            <person name="Salamov A."/>
            <person name="Schmutz J."/>
            <person name="Yadav J."/>
            <person name="Grigoriev I.V."/>
            <person name="Nuss D."/>
        </authorList>
    </citation>
    <scope>NUCLEOTIDE SEQUENCE</scope>
    <source>
        <strain evidence="2">EP155</strain>
    </source>
</reference>
<gene>
    <name evidence="2" type="ORF">M406DRAFT_357489</name>
</gene>
<dbReference type="AlphaFoldDB" id="A0A9P4XWC7"/>
<comment type="caution">
    <text evidence="2">The sequence shown here is derived from an EMBL/GenBank/DDBJ whole genome shotgun (WGS) entry which is preliminary data.</text>
</comment>
<dbReference type="GeneID" id="63840820"/>
<name>A0A9P4XWC7_CRYP1</name>
<dbReference type="Proteomes" id="UP000803844">
    <property type="component" value="Unassembled WGS sequence"/>
</dbReference>
<protein>
    <submittedName>
        <fullName evidence="2">Uncharacterized protein</fullName>
    </submittedName>
</protein>